<organism evidence="8 9">
    <name type="scientific">Microbacterium horticulturae</name>
    <dbReference type="NCBI Taxonomy" id="3028316"/>
    <lineage>
        <taxon>Bacteria</taxon>
        <taxon>Bacillati</taxon>
        <taxon>Actinomycetota</taxon>
        <taxon>Actinomycetes</taxon>
        <taxon>Micrococcales</taxon>
        <taxon>Microbacteriaceae</taxon>
        <taxon>Microbacterium</taxon>
    </lineage>
</organism>
<proteinExistence type="inferred from homology"/>
<dbReference type="InterPro" id="IPR016102">
    <property type="entry name" value="Succinyl-CoA_synth-like"/>
</dbReference>
<gene>
    <name evidence="5 8" type="primary">sucC</name>
    <name evidence="8" type="ORF">PU630_12585</name>
</gene>
<keyword evidence="1 5" id="KW-0436">Ligase</keyword>
<dbReference type="HAMAP" id="MF_00558">
    <property type="entry name" value="Succ_CoA_beta"/>
    <property type="match status" value="1"/>
</dbReference>
<feature type="binding site" evidence="5">
    <location>
        <position position="99"/>
    </location>
    <ligand>
        <name>ATP</name>
        <dbReference type="ChEBI" id="CHEBI:30616"/>
    </ligand>
</feature>
<feature type="binding site" evidence="5">
    <location>
        <position position="191"/>
    </location>
    <ligand>
        <name>Mg(2+)</name>
        <dbReference type="ChEBI" id="CHEBI:18420"/>
    </ligand>
</feature>
<name>A0ABY8BYZ9_9MICO</name>
<comment type="similarity">
    <text evidence="5">Belongs to the succinate/malate CoA ligase beta subunit family.</text>
</comment>
<comment type="pathway">
    <text evidence="5">Carbohydrate metabolism; tricarboxylic acid cycle; succinate from succinyl-CoA (ligase route): step 1/1.</text>
</comment>
<evidence type="ECO:0000313" key="8">
    <source>
        <dbReference type="EMBL" id="WEG08071.1"/>
    </source>
</evidence>
<evidence type="ECO:0000259" key="7">
    <source>
        <dbReference type="PROSITE" id="PS50975"/>
    </source>
</evidence>
<dbReference type="NCBIfam" id="TIGR01016">
    <property type="entry name" value="sucCoAbeta"/>
    <property type="match status" value="1"/>
</dbReference>
<dbReference type="PROSITE" id="PS01217">
    <property type="entry name" value="SUCCINYL_COA_LIG_3"/>
    <property type="match status" value="1"/>
</dbReference>
<dbReference type="EC" id="6.2.1.5" evidence="5"/>
<dbReference type="PROSITE" id="PS50975">
    <property type="entry name" value="ATP_GRASP"/>
    <property type="match status" value="1"/>
</dbReference>
<keyword evidence="5" id="KW-0816">Tricarboxylic acid cycle</keyword>
<evidence type="ECO:0000256" key="5">
    <source>
        <dbReference type="HAMAP-Rule" id="MF_00558"/>
    </source>
</evidence>
<keyword evidence="9" id="KW-1185">Reference proteome</keyword>
<comment type="cofactor">
    <cofactor evidence="5">
        <name>Mg(2+)</name>
        <dbReference type="ChEBI" id="CHEBI:18420"/>
    </cofactor>
    <text evidence="5">Binds 1 Mg(2+) ion per subunit.</text>
</comment>
<dbReference type="SUPFAM" id="SSF56059">
    <property type="entry name" value="Glutathione synthetase ATP-binding domain-like"/>
    <property type="match status" value="1"/>
</dbReference>
<keyword evidence="3 5" id="KW-0547">Nucleotide-binding</keyword>
<dbReference type="EMBL" id="CP119108">
    <property type="protein sequence ID" value="WEG08071.1"/>
    <property type="molecule type" value="Genomic_DNA"/>
</dbReference>
<sequence length="387" mass="40446">MDLYEYQARDLFEQYGVPVLPGIVADTPDEVKAAAEKLGGVVVVKAQVKTGGRGKAGGVKVAKNPDEAYEAAQAILGLDIKGHVVKRVMVAGGARIAKEFYFSVLLDRANRSYLSLCSVEGGMEIEQLAVEKPEALARVEVDPLTGIDPAKALEIAKVARFDDELAPKVAEVFVKLFEVYKGEDATLVEVNPLVQTEEGDIIALDGKVSLDDNAGFRHPNHEALEDKSAADPLEAKAKEHDLNYVKLDGQVGIIGNGAGLVMSTLDVVAYAGEKHGGVKPANFLDIGGGASATVMAAGLDVILGDEQVKSVFVNVFGGITSCVAVAEGIVKALEILGDAATKPLVVRLDGNQVEEGRAILAGANHPLVTLAAGMDEGADKAAELANA</sequence>
<feature type="domain" description="ATP-grasp" evidence="7">
    <location>
        <begin position="9"/>
        <end position="241"/>
    </location>
</feature>
<keyword evidence="5 6" id="KW-0067">ATP-binding</keyword>
<evidence type="ECO:0000256" key="1">
    <source>
        <dbReference type="ARBA" id="ARBA00022598"/>
    </source>
</evidence>
<dbReference type="Gene3D" id="3.30.1490.20">
    <property type="entry name" value="ATP-grasp fold, A domain"/>
    <property type="match status" value="1"/>
</dbReference>
<feature type="binding site" evidence="5">
    <location>
        <position position="256"/>
    </location>
    <ligand>
        <name>substrate</name>
        <note>ligand shared with subunit alpha</note>
    </ligand>
</feature>
<comment type="subunit">
    <text evidence="5">Heterotetramer of two alpha and two beta subunits.</text>
</comment>
<comment type="caution">
    <text evidence="5">Lacks conserved residue(s) required for the propagation of feature annotation.</text>
</comment>
<dbReference type="SUPFAM" id="SSF52210">
    <property type="entry name" value="Succinyl-CoA synthetase domains"/>
    <property type="match status" value="1"/>
</dbReference>
<keyword evidence="4 5" id="KW-0460">Magnesium</keyword>
<dbReference type="InterPro" id="IPR005809">
    <property type="entry name" value="Succ_CoA_ligase-like_bsu"/>
</dbReference>
<evidence type="ECO:0000256" key="6">
    <source>
        <dbReference type="PROSITE-ProRule" id="PRU00409"/>
    </source>
</evidence>
<protein>
    <recommendedName>
        <fullName evidence="5">Succinate--CoA ligase [ADP-forming] subunit beta</fullName>
        <ecNumber evidence="5">6.2.1.5</ecNumber>
    </recommendedName>
    <alternativeName>
        <fullName evidence="5">Succinyl-CoA synthetase subunit beta</fullName>
        <shortName evidence="5">SCS-beta</shortName>
    </alternativeName>
</protein>
<dbReference type="Gene3D" id="3.40.50.261">
    <property type="entry name" value="Succinyl-CoA synthetase domains"/>
    <property type="match status" value="1"/>
</dbReference>
<evidence type="ECO:0000256" key="2">
    <source>
        <dbReference type="ARBA" id="ARBA00022723"/>
    </source>
</evidence>
<dbReference type="PANTHER" id="PTHR11815:SF10">
    <property type="entry name" value="SUCCINATE--COA LIGASE [GDP-FORMING] SUBUNIT BETA, MITOCHONDRIAL"/>
    <property type="match status" value="1"/>
</dbReference>
<dbReference type="PANTHER" id="PTHR11815">
    <property type="entry name" value="SUCCINYL-COA SYNTHETASE BETA CHAIN"/>
    <property type="match status" value="1"/>
</dbReference>
<dbReference type="InterPro" id="IPR017866">
    <property type="entry name" value="Succ-CoA_synthase_bsu_CS"/>
</dbReference>
<feature type="binding site" evidence="5">
    <location>
        <position position="205"/>
    </location>
    <ligand>
        <name>Mg(2+)</name>
        <dbReference type="ChEBI" id="CHEBI:18420"/>
    </ligand>
</feature>
<dbReference type="Pfam" id="PF00549">
    <property type="entry name" value="Ligase_CoA"/>
    <property type="match status" value="1"/>
</dbReference>
<evidence type="ECO:0000313" key="9">
    <source>
        <dbReference type="Proteomes" id="UP001214553"/>
    </source>
</evidence>
<dbReference type="InterPro" id="IPR013815">
    <property type="entry name" value="ATP_grasp_subdomain_1"/>
</dbReference>
<dbReference type="PIRSF" id="PIRSF001554">
    <property type="entry name" value="SucCS_beta"/>
    <property type="match status" value="1"/>
</dbReference>
<feature type="binding site" evidence="5">
    <location>
        <begin position="52"/>
        <end position="54"/>
    </location>
    <ligand>
        <name>ATP</name>
        <dbReference type="ChEBI" id="CHEBI:30616"/>
    </ligand>
</feature>
<evidence type="ECO:0000256" key="3">
    <source>
        <dbReference type="ARBA" id="ARBA00022741"/>
    </source>
</evidence>
<comment type="catalytic activity">
    <reaction evidence="5">
        <text>succinate + ATP + CoA = succinyl-CoA + ADP + phosphate</text>
        <dbReference type="Rhea" id="RHEA:17661"/>
        <dbReference type="ChEBI" id="CHEBI:30031"/>
        <dbReference type="ChEBI" id="CHEBI:30616"/>
        <dbReference type="ChEBI" id="CHEBI:43474"/>
        <dbReference type="ChEBI" id="CHEBI:57287"/>
        <dbReference type="ChEBI" id="CHEBI:57292"/>
        <dbReference type="ChEBI" id="CHEBI:456216"/>
        <dbReference type="EC" id="6.2.1.5"/>
    </reaction>
</comment>
<comment type="catalytic activity">
    <reaction evidence="5">
        <text>GTP + succinate + CoA = succinyl-CoA + GDP + phosphate</text>
        <dbReference type="Rhea" id="RHEA:22120"/>
        <dbReference type="ChEBI" id="CHEBI:30031"/>
        <dbReference type="ChEBI" id="CHEBI:37565"/>
        <dbReference type="ChEBI" id="CHEBI:43474"/>
        <dbReference type="ChEBI" id="CHEBI:57287"/>
        <dbReference type="ChEBI" id="CHEBI:57292"/>
        <dbReference type="ChEBI" id="CHEBI:58189"/>
    </reaction>
</comment>
<dbReference type="NCBIfam" id="NF001913">
    <property type="entry name" value="PRK00696.1"/>
    <property type="match status" value="1"/>
</dbReference>
<keyword evidence="2 5" id="KW-0479">Metal-binding</keyword>
<feature type="binding site" evidence="5">
    <location>
        <begin position="318"/>
        <end position="320"/>
    </location>
    <ligand>
        <name>substrate</name>
        <note>ligand shared with subunit alpha</note>
    </ligand>
</feature>
<evidence type="ECO:0000256" key="4">
    <source>
        <dbReference type="ARBA" id="ARBA00022842"/>
    </source>
</evidence>
<comment type="function">
    <text evidence="5">Succinyl-CoA synthetase functions in the citric acid cycle (TCA), coupling the hydrolysis of succinyl-CoA to the synthesis of either ATP or GTP and thus represents the only step of substrate-level phosphorylation in the TCA. The beta subunit provides nucleotide specificity of the enzyme and binds the substrate succinate, while the binding sites for coenzyme A and phosphate are found in the alpha subunit.</text>
</comment>
<reference evidence="8 9" key="1">
    <citation type="submission" date="2023-03" db="EMBL/GenBank/DDBJ databases">
        <title>Genome sequence of Microbacterium sp. KACC 23027.</title>
        <authorList>
            <person name="Kim S."/>
            <person name="Heo J."/>
            <person name="Kwon S.-W."/>
        </authorList>
    </citation>
    <scope>NUCLEOTIDE SEQUENCE [LARGE SCALE GENOMIC DNA]</scope>
    <source>
        <strain evidence="8 9">KACC 23027</strain>
    </source>
</reference>
<dbReference type="InterPro" id="IPR005811">
    <property type="entry name" value="SUCC_ACL_C"/>
</dbReference>
<dbReference type="InterPro" id="IPR013650">
    <property type="entry name" value="ATP-grasp_succ-CoA_synth-type"/>
</dbReference>
<dbReference type="Pfam" id="PF08442">
    <property type="entry name" value="ATP-grasp_2"/>
    <property type="match status" value="1"/>
</dbReference>
<dbReference type="Gene3D" id="3.30.470.20">
    <property type="entry name" value="ATP-grasp fold, B domain"/>
    <property type="match status" value="1"/>
</dbReference>
<dbReference type="Proteomes" id="UP001214553">
    <property type="component" value="Chromosome"/>
</dbReference>
<dbReference type="GO" id="GO:0004775">
    <property type="term" value="F:succinate-CoA ligase (ADP-forming) activity"/>
    <property type="evidence" value="ECO:0007669"/>
    <property type="project" value="UniProtKB-EC"/>
</dbReference>
<feature type="binding site" evidence="5">
    <location>
        <position position="94"/>
    </location>
    <ligand>
        <name>ATP</name>
        <dbReference type="ChEBI" id="CHEBI:30616"/>
    </ligand>
</feature>
<dbReference type="RefSeq" id="WP_275277409.1">
    <property type="nucleotide sequence ID" value="NZ_CP119108.1"/>
</dbReference>
<feature type="binding site" evidence="5">
    <location>
        <position position="45"/>
    </location>
    <ligand>
        <name>ATP</name>
        <dbReference type="ChEBI" id="CHEBI:30616"/>
    </ligand>
</feature>
<accession>A0ABY8BYZ9</accession>
<dbReference type="InterPro" id="IPR011761">
    <property type="entry name" value="ATP-grasp"/>
</dbReference>